<dbReference type="InterPro" id="IPR050776">
    <property type="entry name" value="Ank_Repeat/CDKN_Inhibitor"/>
</dbReference>
<keyword evidence="5" id="KW-1185">Reference proteome</keyword>
<keyword evidence="1" id="KW-0677">Repeat</keyword>
<evidence type="ECO:0000313" key="5">
    <source>
        <dbReference type="Proteomes" id="UP000786811"/>
    </source>
</evidence>
<organism evidence="4 5">
    <name type="scientific">Cotesia congregata</name>
    <name type="common">Parasitoid wasp</name>
    <name type="synonym">Apanteles congregatus</name>
    <dbReference type="NCBI Taxonomy" id="51543"/>
    <lineage>
        <taxon>Eukaryota</taxon>
        <taxon>Metazoa</taxon>
        <taxon>Ecdysozoa</taxon>
        <taxon>Arthropoda</taxon>
        <taxon>Hexapoda</taxon>
        <taxon>Insecta</taxon>
        <taxon>Pterygota</taxon>
        <taxon>Neoptera</taxon>
        <taxon>Endopterygota</taxon>
        <taxon>Hymenoptera</taxon>
        <taxon>Apocrita</taxon>
        <taxon>Ichneumonoidea</taxon>
        <taxon>Braconidae</taxon>
        <taxon>Microgastrinae</taxon>
        <taxon>Cotesia</taxon>
    </lineage>
</organism>
<accession>A0A8J2HLY5</accession>
<dbReference type="Pfam" id="PF00023">
    <property type="entry name" value="Ank"/>
    <property type="match status" value="1"/>
</dbReference>
<proteinExistence type="predicted"/>
<sequence length="186" mass="20451">MLQEETLFDMAYKGKFTAVKNLLDQDDKLKTKTDSSERMLIHWAALGGHNDLVKHLLSIGSPVDPQDDYAASKNWQSICIKLVENSADINIADKRGATPLHRAASKGNVEVLKFLLAQEGLNIDAQDIYGNTALHLACEEDRQQEAKLLVAHGASLEVENKERKTPLQLASGSLARQLTKSNESAS</sequence>
<dbReference type="Gene3D" id="1.25.40.20">
    <property type="entry name" value="Ankyrin repeat-containing domain"/>
    <property type="match status" value="2"/>
</dbReference>
<dbReference type="OrthoDB" id="1577640at2759"/>
<evidence type="ECO:0000256" key="1">
    <source>
        <dbReference type="ARBA" id="ARBA00022737"/>
    </source>
</evidence>
<evidence type="ECO:0000256" key="3">
    <source>
        <dbReference type="PROSITE-ProRule" id="PRU00023"/>
    </source>
</evidence>
<dbReference type="PANTHER" id="PTHR24201:SF15">
    <property type="entry name" value="ANKYRIN REPEAT DOMAIN-CONTAINING PROTEIN 66"/>
    <property type="match status" value="1"/>
</dbReference>
<dbReference type="SUPFAM" id="SSF48403">
    <property type="entry name" value="Ankyrin repeat"/>
    <property type="match status" value="1"/>
</dbReference>
<dbReference type="AlphaFoldDB" id="A0A8J2HLY5"/>
<keyword evidence="2 3" id="KW-0040">ANK repeat</keyword>
<name>A0A8J2HLY5_COTCN</name>
<reference evidence="4" key="1">
    <citation type="submission" date="2021-04" db="EMBL/GenBank/DDBJ databases">
        <authorList>
            <person name="Chebbi M.A.C M."/>
        </authorList>
    </citation>
    <scope>NUCLEOTIDE SEQUENCE</scope>
</reference>
<evidence type="ECO:0000313" key="4">
    <source>
        <dbReference type="EMBL" id="CAG5101026.1"/>
    </source>
</evidence>
<feature type="repeat" description="ANK" evidence="3">
    <location>
        <begin position="36"/>
        <end position="68"/>
    </location>
</feature>
<dbReference type="GO" id="GO:0000502">
    <property type="term" value="C:proteasome complex"/>
    <property type="evidence" value="ECO:0007669"/>
    <property type="project" value="UniProtKB-KW"/>
</dbReference>
<feature type="repeat" description="ANK" evidence="3">
    <location>
        <begin position="95"/>
        <end position="128"/>
    </location>
</feature>
<keyword evidence="4" id="KW-0647">Proteasome</keyword>
<dbReference type="SMART" id="SM00248">
    <property type="entry name" value="ANK"/>
    <property type="match status" value="3"/>
</dbReference>
<dbReference type="PRINTS" id="PR01415">
    <property type="entry name" value="ANKYRIN"/>
</dbReference>
<dbReference type="PROSITE" id="PS50088">
    <property type="entry name" value="ANK_REPEAT"/>
    <property type="match status" value="3"/>
</dbReference>
<dbReference type="EMBL" id="CAJNRD030001122">
    <property type="protein sequence ID" value="CAG5101026.1"/>
    <property type="molecule type" value="Genomic_DNA"/>
</dbReference>
<gene>
    <name evidence="4" type="ORF">HICCMSTLAB_LOCUS10099</name>
</gene>
<feature type="repeat" description="ANK" evidence="3">
    <location>
        <begin position="129"/>
        <end position="161"/>
    </location>
</feature>
<comment type="caution">
    <text evidence="4">The sequence shown here is derived from an EMBL/GenBank/DDBJ whole genome shotgun (WGS) entry which is preliminary data.</text>
</comment>
<dbReference type="Proteomes" id="UP000786811">
    <property type="component" value="Unassembled WGS sequence"/>
</dbReference>
<dbReference type="InterPro" id="IPR036770">
    <property type="entry name" value="Ankyrin_rpt-contain_sf"/>
</dbReference>
<dbReference type="Pfam" id="PF12796">
    <property type="entry name" value="Ank_2"/>
    <property type="match status" value="1"/>
</dbReference>
<evidence type="ECO:0000256" key="2">
    <source>
        <dbReference type="ARBA" id="ARBA00023043"/>
    </source>
</evidence>
<dbReference type="InterPro" id="IPR002110">
    <property type="entry name" value="Ankyrin_rpt"/>
</dbReference>
<dbReference type="PANTHER" id="PTHR24201">
    <property type="entry name" value="ANK_REP_REGION DOMAIN-CONTAINING PROTEIN"/>
    <property type="match status" value="1"/>
</dbReference>
<protein>
    <submittedName>
        <fullName evidence="4">Similar to PSMD10: 26S proteasome non-ATPase regulatory subunit 10 (Homo sapiens)</fullName>
    </submittedName>
</protein>
<dbReference type="PROSITE" id="PS50297">
    <property type="entry name" value="ANK_REP_REGION"/>
    <property type="match status" value="2"/>
</dbReference>